<evidence type="ECO:0000256" key="10">
    <source>
        <dbReference type="ARBA" id="ARBA00023209"/>
    </source>
</evidence>
<comment type="similarity">
    <text evidence="3">Belongs to the 1-acyl-sn-glycerol-3-phosphate acyltransferase family.</text>
</comment>
<comment type="subcellular location">
    <subcellularLocation>
        <location evidence="1">Membrane</location>
    </subcellularLocation>
</comment>
<evidence type="ECO:0000256" key="1">
    <source>
        <dbReference type="ARBA" id="ARBA00004370"/>
    </source>
</evidence>
<reference evidence="16 17" key="2">
    <citation type="submission" date="2019-01" db="EMBL/GenBank/DDBJ databases">
        <title>The decoding of complex shrimp genome reveals the adaptation for benthos swimmer, frequently molting mechanism and breeding impact on genome.</title>
        <authorList>
            <person name="Sun Y."/>
            <person name="Gao Y."/>
            <person name="Yu Y."/>
        </authorList>
    </citation>
    <scope>NUCLEOTIDE SEQUENCE [LARGE SCALE GENOMIC DNA]</scope>
    <source>
        <tissue evidence="16">Muscle</tissue>
    </source>
</reference>
<keyword evidence="10" id="KW-0594">Phospholipid biosynthesis</keyword>
<dbReference type="InterPro" id="IPR002123">
    <property type="entry name" value="Plipid/glycerol_acylTrfase"/>
</dbReference>
<keyword evidence="12 16" id="KW-0012">Acyltransferase</keyword>
<evidence type="ECO:0000256" key="6">
    <source>
        <dbReference type="ARBA" id="ARBA00022692"/>
    </source>
</evidence>
<dbReference type="PANTHER" id="PTHR23063">
    <property type="entry name" value="PHOSPHOLIPID ACYLTRANSFERASE"/>
    <property type="match status" value="1"/>
</dbReference>
<organism evidence="16 17">
    <name type="scientific">Penaeus vannamei</name>
    <name type="common">Whiteleg shrimp</name>
    <name type="synonym">Litopenaeus vannamei</name>
    <dbReference type="NCBI Taxonomy" id="6689"/>
    <lineage>
        <taxon>Eukaryota</taxon>
        <taxon>Metazoa</taxon>
        <taxon>Ecdysozoa</taxon>
        <taxon>Arthropoda</taxon>
        <taxon>Crustacea</taxon>
        <taxon>Multicrustacea</taxon>
        <taxon>Malacostraca</taxon>
        <taxon>Eumalacostraca</taxon>
        <taxon>Eucarida</taxon>
        <taxon>Decapoda</taxon>
        <taxon>Dendrobranchiata</taxon>
        <taxon>Penaeoidea</taxon>
        <taxon>Penaeidae</taxon>
        <taxon>Penaeus</taxon>
    </lineage>
</organism>
<evidence type="ECO:0000256" key="5">
    <source>
        <dbReference type="ARBA" id="ARBA00022679"/>
    </source>
</evidence>
<evidence type="ECO:0000259" key="15">
    <source>
        <dbReference type="SMART" id="SM00563"/>
    </source>
</evidence>
<evidence type="ECO:0000256" key="3">
    <source>
        <dbReference type="ARBA" id="ARBA00008655"/>
    </source>
</evidence>
<evidence type="ECO:0000256" key="13">
    <source>
        <dbReference type="ARBA" id="ARBA00025707"/>
    </source>
</evidence>
<keyword evidence="8" id="KW-0443">Lipid metabolism</keyword>
<dbReference type="Proteomes" id="UP000283509">
    <property type="component" value="Unassembled WGS sequence"/>
</dbReference>
<comment type="pathway">
    <text evidence="2">Lipid metabolism.</text>
</comment>
<sequence>MSYPSVLEPYAGLISTIGLWEDAVPYVVWGHVLVFVCLLVVASVGRRLKLRRKYVDILDGVFQFVAARTEEPGLDQEDEEDFDDEGLVICPESPRADPSLHPGTFELHDTLPYLTAGMRAVVQDCVSKSFTSAELRTWNMLSRTKQRRHLRMSPSMTAFHNKENRPNYGIAVANHTSPIDSMVLATDQCYDMVGQKARGILGVFMTALSRSSTHIWFERGSTKERAEAAARLQAHASNHNLPPILIYPEGTCVNNTAVMQFKKGAFEIDSVIYPIAIRFDPRYGDPFWYQDTFGQYILSMMTSWAIVCDVWYLPPTRRGPRESGAAFASRWGVCG</sequence>
<name>A0A3R7SQK8_PENVA</name>
<keyword evidence="9 14" id="KW-0472">Membrane</keyword>
<comment type="pathway">
    <text evidence="13">Phospholipid metabolism.</text>
</comment>
<dbReference type="GO" id="GO:0016020">
    <property type="term" value="C:membrane"/>
    <property type="evidence" value="ECO:0007669"/>
    <property type="project" value="UniProtKB-SubCell"/>
</dbReference>
<reference evidence="16 17" key="1">
    <citation type="submission" date="2018-04" db="EMBL/GenBank/DDBJ databases">
        <authorList>
            <person name="Zhang X."/>
            <person name="Yuan J."/>
            <person name="Li F."/>
            <person name="Xiang J."/>
        </authorList>
    </citation>
    <scope>NUCLEOTIDE SEQUENCE [LARGE SCALE GENOMIC DNA]</scope>
    <source>
        <tissue evidence="16">Muscle</tissue>
    </source>
</reference>
<dbReference type="InterPro" id="IPR045252">
    <property type="entry name" value="LPCAT1-like"/>
</dbReference>
<protein>
    <submittedName>
        <fullName evidence="16">Putative glycerol-3-phosphate acyltransferase 3 isoform X3</fullName>
    </submittedName>
</protein>
<dbReference type="GO" id="GO:0008654">
    <property type="term" value="P:phospholipid biosynthetic process"/>
    <property type="evidence" value="ECO:0007669"/>
    <property type="project" value="UniProtKB-KW"/>
</dbReference>
<evidence type="ECO:0000313" key="16">
    <source>
        <dbReference type="EMBL" id="ROT70862.1"/>
    </source>
</evidence>
<evidence type="ECO:0000256" key="7">
    <source>
        <dbReference type="ARBA" id="ARBA00022989"/>
    </source>
</evidence>
<keyword evidence="6 14" id="KW-0812">Transmembrane</keyword>
<dbReference type="PANTHER" id="PTHR23063:SF2">
    <property type="entry name" value="GLYCEROL-3-PHOSPHATE ACYLTRANSFERASE 4, ISOFORM D-RELATED"/>
    <property type="match status" value="1"/>
</dbReference>
<evidence type="ECO:0000256" key="11">
    <source>
        <dbReference type="ARBA" id="ARBA00023264"/>
    </source>
</evidence>
<comment type="caution">
    <text evidence="16">The sequence shown here is derived from an EMBL/GenBank/DDBJ whole genome shotgun (WGS) entry which is preliminary data.</text>
</comment>
<dbReference type="GO" id="GO:0004366">
    <property type="term" value="F:glycerol-3-phosphate O-acyltransferase activity"/>
    <property type="evidence" value="ECO:0007669"/>
    <property type="project" value="TreeGrafter"/>
</dbReference>
<dbReference type="GO" id="GO:0019432">
    <property type="term" value="P:triglyceride biosynthetic process"/>
    <property type="evidence" value="ECO:0007669"/>
    <property type="project" value="TreeGrafter"/>
</dbReference>
<keyword evidence="4" id="KW-0444">Lipid biosynthesis</keyword>
<feature type="domain" description="Phospholipid/glycerol acyltransferase" evidence="15">
    <location>
        <begin position="169"/>
        <end position="280"/>
    </location>
</feature>
<dbReference type="SMART" id="SM00563">
    <property type="entry name" value="PlsC"/>
    <property type="match status" value="1"/>
</dbReference>
<keyword evidence="11" id="KW-1208">Phospholipid metabolism</keyword>
<evidence type="ECO:0000256" key="4">
    <source>
        <dbReference type="ARBA" id="ARBA00022516"/>
    </source>
</evidence>
<dbReference type="STRING" id="6689.A0A3R7SQK8"/>
<dbReference type="EMBL" id="QCYY01002377">
    <property type="protein sequence ID" value="ROT70862.1"/>
    <property type="molecule type" value="Genomic_DNA"/>
</dbReference>
<dbReference type="Pfam" id="PF01553">
    <property type="entry name" value="Acyltransferase"/>
    <property type="match status" value="1"/>
</dbReference>
<keyword evidence="7 14" id="KW-1133">Transmembrane helix</keyword>
<evidence type="ECO:0000256" key="12">
    <source>
        <dbReference type="ARBA" id="ARBA00023315"/>
    </source>
</evidence>
<dbReference type="OrthoDB" id="10051137at2759"/>
<gene>
    <name evidence="16" type="ORF">C7M84_010830</name>
</gene>
<dbReference type="SUPFAM" id="SSF69593">
    <property type="entry name" value="Glycerol-3-phosphate (1)-acyltransferase"/>
    <property type="match status" value="1"/>
</dbReference>
<evidence type="ECO:0000256" key="2">
    <source>
        <dbReference type="ARBA" id="ARBA00005189"/>
    </source>
</evidence>
<keyword evidence="5 16" id="KW-0808">Transferase</keyword>
<dbReference type="AlphaFoldDB" id="A0A3R7SQK8"/>
<evidence type="ECO:0000256" key="8">
    <source>
        <dbReference type="ARBA" id="ARBA00023098"/>
    </source>
</evidence>
<evidence type="ECO:0000313" key="17">
    <source>
        <dbReference type="Proteomes" id="UP000283509"/>
    </source>
</evidence>
<keyword evidence="17" id="KW-1185">Reference proteome</keyword>
<feature type="transmembrane region" description="Helical" evidence="14">
    <location>
        <begin position="26"/>
        <end position="44"/>
    </location>
</feature>
<dbReference type="GO" id="GO:0005783">
    <property type="term" value="C:endoplasmic reticulum"/>
    <property type="evidence" value="ECO:0007669"/>
    <property type="project" value="TreeGrafter"/>
</dbReference>
<proteinExistence type="inferred from homology"/>
<dbReference type="CDD" id="cd07991">
    <property type="entry name" value="LPLAT_LPCAT1-like"/>
    <property type="match status" value="1"/>
</dbReference>
<evidence type="ECO:0000256" key="14">
    <source>
        <dbReference type="SAM" id="Phobius"/>
    </source>
</evidence>
<evidence type="ECO:0000256" key="9">
    <source>
        <dbReference type="ARBA" id="ARBA00023136"/>
    </source>
</evidence>
<accession>A0A3R7SQK8</accession>